<proteinExistence type="predicted"/>
<evidence type="ECO:0000313" key="3">
    <source>
        <dbReference type="Proteomes" id="UP001164929"/>
    </source>
</evidence>
<dbReference type="EMBL" id="JAQIZT010000016">
    <property type="protein sequence ID" value="KAJ6969385.1"/>
    <property type="molecule type" value="Genomic_DNA"/>
</dbReference>
<keyword evidence="3" id="KW-1185">Reference proteome</keyword>
<name>A0AAD6LLV1_9ROSI</name>
<organism evidence="2 3">
    <name type="scientific">Populus alba x Populus x berolinensis</name>
    <dbReference type="NCBI Taxonomy" id="444605"/>
    <lineage>
        <taxon>Eukaryota</taxon>
        <taxon>Viridiplantae</taxon>
        <taxon>Streptophyta</taxon>
        <taxon>Embryophyta</taxon>
        <taxon>Tracheophyta</taxon>
        <taxon>Spermatophyta</taxon>
        <taxon>Magnoliopsida</taxon>
        <taxon>eudicotyledons</taxon>
        <taxon>Gunneridae</taxon>
        <taxon>Pentapetalae</taxon>
        <taxon>rosids</taxon>
        <taxon>fabids</taxon>
        <taxon>Malpighiales</taxon>
        <taxon>Salicaceae</taxon>
        <taxon>Saliceae</taxon>
        <taxon>Populus</taxon>
    </lineage>
</organism>
<evidence type="ECO:0000313" key="2">
    <source>
        <dbReference type="EMBL" id="KAJ6969385.1"/>
    </source>
</evidence>
<feature type="compositionally biased region" description="Basic residues" evidence="1">
    <location>
        <begin position="70"/>
        <end position="80"/>
    </location>
</feature>
<protein>
    <submittedName>
        <fullName evidence="2">Uncharacterized protein</fullName>
    </submittedName>
</protein>
<gene>
    <name evidence="2" type="ORF">NC653_037143</name>
</gene>
<feature type="region of interest" description="Disordered" evidence="1">
    <location>
        <begin position="30"/>
        <end position="86"/>
    </location>
</feature>
<reference evidence="2 3" key="1">
    <citation type="journal article" date="2023" name="Mol. Ecol. Resour.">
        <title>Chromosome-level genome assembly of a triploid poplar Populus alba 'Berolinensis'.</title>
        <authorList>
            <person name="Chen S."/>
            <person name="Yu Y."/>
            <person name="Wang X."/>
            <person name="Wang S."/>
            <person name="Zhang T."/>
            <person name="Zhou Y."/>
            <person name="He R."/>
            <person name="Meng N."/>
            <person name="Wang Y."/>
            <person name="Liu W."/>
            <person name="Liu Z."/>
            <person name="Liu J."/>
            <person name="Guo Q."/>
            <person name="Huang H."/>
            <person name="Sederoff R.R."/>
            <person name="Wang G."/>
            <person name="Qu G."/>
            <person name="Chen S."/>
        </authorList>
    </citation>
    <scope>NUCLEOTIDE SEQUENCE [LARGE SCALE GENOMIC DNA]</scope>
    <source>
        <strain evidence="2">SC-2020</strain>
    </source>
</reference>
<evidence type="ECO:0000256" key="1">
    <source>
        <dbReference type="SAM" id="MobiDB-lite"/>
    </source>
</evidence>
<dbReference type="Proteomes" id="UP001164929">
    <property type="component" value="Chromosome 16"/>
</dbReference>
<dbReference type="AlphaFoldDB" id="A0AAD6LLV1"/>
<accession>A0AAD6LLV1</accession>
<comment type="caution">
    <text evidence="2">The sequence shown here is derived from an EMBL/GenBank/DDBJ whole genome shotgun (WGS) entry which is preliminary data.</text>
</comment>
<sequence>MEEDSGNVLPAPSFLLGSNPVPCIESKMDSFRSLSASSSAAKEEYVETSTTSISSPKHHDISPPPSQKLLGKRRGGRNVKRPGASS</sequence>